<dbReference type="Gene3D" id="2.10.25.10">
    <property type="entry name" value="Laminin"/>
    <property type="match status" value="1"/>
</dbReference>
<dbReference type="InterPro" id="IPR013320">
    <property type="entry name" value="ConA-like_dom_sf"/>
</dbReference>
<evidence type="ECO:0000256" key="1">
    <source>
        <dbReference type="ARBA" id="ARBA00022536"/>
    </source>
</evidence>
<dbReference type="Pfam" id="PF02412">
    <property type="entry name" value="TSP_3"/>
    <property type="match status" value="5"/>
</dbReference>
<dbReference type="FunFam" id="4.10.1080.10:FF:000001">
    <property type="entry name" value="Thrombospondin 3"/>
    <property type="match status" value="1"/>
</dbReference>
<organism evidence="12 13">
    <name type="scientific">Desmophyllum pertusum</name>
    <dbReference type="NCBI Taxonomy" id="174260"/>
    <lineage>
        <taxon>Eukaryota</taxon>
        <taxon>Metazoa</taxon>
        <taxon>Cnidaria</taxon>
        <taxon>Anthozoa</taxon>
        <taxon>Hexacorallia</taxon>
        <taxon>Scleractinia</taxon>
        <taxon>Caryophylliina</taxon>
        <taxon>Caryophylliidae</taxon>
        <taxon>Desmophyllum</taxon>
    </lineage>
</organism>
<evidence type="ECO:0000259" key="11">
    <source>
        <dbReference type="PROSITE" id="PS51236"/>
    </source>
</evidence>
<dbReference type="FunFam" id="2.60.120.200:FF:000002">
    <property type="entry name" value="Thrombospondin 3"/>
    <property type="match status" value="1"/>
</dbReference>
<feature type="repeat" description="TSP type-3" evidence="8">
    <location>
        <begin position="578"/>
        <end position="613"/>
    </location>
</feature>
<feature type="repeat" description="TSP type-3" evidence="8">
    <location>
        <begin position="542"/>
        <end position="577"/>
    </location>
</feature>
<feature type="domain" description="TSP C-terminal" evidence="11">
    <location>
        <begin position="617"/>
        <end position="831"/>
    </location>
</feature>
<dbReference type="PROSITE" id="PS50026">
    <property type="entry name" value="EGF_3"/>
    <property type="match status" value="1"/>
</dbReference>
<evidence type="ECO:0000313" key="12">
    <source>
        <dbReference type="EMBL" id="KAJ7385397.1"/>
    </source>
</evidence>
<dbReference type="Gene3D" id="2.60.120.200">
    <property type="match status" value="2"/>
</dbReference>
<dbReference type="InterPro" id="IPR017897">
    <property type="entry name" value="Thrombospondin_3_rpt"/>
</dbReference>
<feature type="repeat" description="TSP type-3" evidence="8">
    <location>
        <begin position="504"/>
        <end position="541"/>
    </location>
</feature>
<evidence type="ECO:0000256" key="5">
    <source>
        <dbReference type="ARBA" id="ARBA00023157"/>
    </source>
</evidence>
<dbReference type="PROSITE" id="PS01186">
    <property type="entry name" value="EGF_2"/>
    <property type="match status" value="1"/>
</dbReference>
<name>A0A9W9ZPH5_9CNID</name>
<proteinExistence type="predicted"/>
<dbReference type="PROSITE" id="PS51236">
    <property type="entry name" value="TSP_CTER"/>
    <property type="match status" value="1"/>
</dbReference>
<evidence type="ECO:0000313" key="13">
    <source>
        <dbReference type="Proteomes" id="UP001163046"/>
    </source>
</evidence>
<dbReference type="InterPro" id="IPR024731">
    <property type="entry name" value="NELL2-like_EGF"/>
</dbReference>
<dbReference type="Pfam" id="PF12947">
    <property type="entry name" value="EGF_3"/>
    <property type="match status" value="1"/>
</dbReference>
<dbReference type="PANTHER" id="PTHR10199">
    <property type="entry name" value="THROMBOSPONDIN"/>
    <property type="match status" value="1"/>
</dbReference>
<comment type="caution">
    <text evidence="7">Lacks conserved residue(s) required for the propagation of feature annotation.</text>
</comment>
<keyword evidence="6" id="KW-0325">Glycoprotein</keyword>
<evidence type="ECO:0000256" key="8">
    <source>
        <dbReference type="PROSITE-ProRule" id="PRU00634"/>
    </source>
</evidence>
<evidence type="ECO:0000256" key="9">
    <source>
        <dbReference type="SAM" id="MobiDB-lite"/>
    </source>
</evidence>
<reference evidence="12" key="1">
    <citation type="submission" date="2023-01" db="EMBL/GenBank/DDBJ databases">
        <title>Genome assembly of the deep-sea coral Lophelia pertusa.</title>
        <authorList>
            <person name="Herrera S."/>
            <person name="Cordes E."/>
        </authorList>
    </citation>
    <scope>NUCLEOTIDE SEQUENCE</scope>
    <source>
        <strain evidence="12">USNM1676648</strain>
        <tissue evidence="12">Polyp</tissue>
    </source>
</reference>
<keyword evidence="5 7" id="KW-1015">Disulfide bond</keyword>
<evidence type="ECO:0000256" key="3">
    <source>
        <dbReference type="ARBA" id="ARBA00022737"/>
    </source>
</evidence>
<evidence type="ECO:0000256" key="6">
    <source>
        <dbReference type="ARBA" id="ARBA00023180"/>
    </source>
</evidence>
<dbReference type="PROSITE" id="PS51234">
    <property type="entry name" value="TSP3"/>
    <property type="match status" value="4"/>
</dbReference>
<dbReference type="SUPFAM" id="SSF103647">
    <property type="entry name" value="TSP type-3 repeat"/>
    <property type="match status" value="2"/>
</dbReference>
<dbReference type="AlphaFoldDB" id="A0A9W9ZPH5"/>
<keyword evidence="3" id="KW-0677">Repeat</keyword>
<dbReference type="GO" id="GO:0005509">
    <property type="term" value="F:calcium ion binding"/>
    <property type="evidence" value="ECO:0007669"/>
    <property type="project" value="UniProtKB-UniRule"/>
</dbReference>
<dbReference type="Gene3D" id="4.10.1080.10">
    <property type="entry name" value="TSP type-3 repeat"/>
    <property type="match status" value="2"/>
</dbReference>
<evidence type="ECO:0000256" key="4">
    <source>
        <dbReference type="ARBA" id="ARBA00022837"/>
    </source>
</evidence>
<keyword evidence="4 8" id="KW-0106">Calcium</keyword>
<keyword evidence="13" id="KW-1185">Reference proteome</keyword>
<dbReference type="Pfam" id="PF05735">
    <property type="entry name" value="TSP_C"/>
    <property type="match status" value="1"/>
</dbReference>
<feature type="region of interest" description="Disordered" evidence="9">
    <location>
        <begin position="417"/>
        <end position="436"/>
    </location>
</feature>
<feature type="disulfide bond" evidence="7">
    <location>
        <begin position="330"/>
        <end position="347"/>
    </location>
</feature>
<dbReference type="GO" id="GO:0005576">
    <property type="term" value="C:extracellular region"/>
    <property type="evidence" value="ECO:0007669"/>
    <property type="project" value="InterPro"/>
</dbReference>
<dbReference type="Proteomes" id="UP001163046">
    <property type="component" value="Unassembled WGS sequence"/>
</dbReference>
<feature type="domain" description="EGF-like" evidence="10">
    <location>
        <begin position="319"/>
        <end position="361"/>
    </location>
</feature>
<keyword evidence="2" id="KW-0732">Signal</keyword>
<dbReference type="InterPro" id="IPR003367">
    <property type="entry name" value="Thrombospondin_3-like_rpt"/>
</dbReference>
<dbReference type="EMBL" id="MU825881">
    <property type="protein sequence ID" value="KAJ7385397.1"/>
    <property type="molecule type" value="Genomic_DNA"/>
</dbReference>
<dbReference type="InterPro" id="IPR028974">
    <property type="entry name" value="TSP_type-3_rpt"/>
</dbReference>
<evidence type="ECO:0000256" key="2">
    <source>
        <dbReference type="ARBA" id="ARBA00022729"/>
    </source>
</evidence>
<dbReference type="OrthoDB" id="14563at2759"/>
<dbReference type="InterPro" id="IPR000742">
    <property type="entry name" value="EGF"/>
</dbReference>
<gene>
    <name evidence="12" type="ORF">OS493_016479</name>
</gene>
<evidence type="ECO:0000256" key="7">
    <source>
        <dbReference type="PROSITE-ProRule" id="PRU00076"/>
    </source>
</evidence>
<dbReference type="FunFam" id="4.10.1080.10:FF:000004">
    <property type="entry name" value="Cartilage oligomeric matrix protein"/>
    <property type="match status" value="1"/>
</dbReference>
<dbReference type="SUPFAM" id="SSF49899">
    <property type="entry name" value="Concanavalin A-like lectins/glucanases"/>
    <property type="match status" value="2"/>
</dbReference>
<feature type="region of interest" description="Disordered" evidence="9">
    <location>
        <begin position="526"/>
        <end position="547"/>
    </location>
</feature>
<keyword evidence="1 7" id="KW-0245">EGF-like domain</keyword>
<evidence type="ECO:0000259" key="10">
    <source>
        <dbReference type="PROSITE" id="PS50026"/>
    </source>
</evidence>
<dbReference type="PANTHER" id="PTHR10199:SF100">
    <property type="entry name" value="THROMBOSPONDIN, ISOFORM A"/>
    <property type="match status" value="1"/>
</dbReference>
<dbReference type="GO" id="GO:0007155">
    <property type="term" value="P:cell adhesion"/>
    <property type="evidence" value="ECO:0007669"/>
    <property type="project" value="InterPro"/>
</dbReference>
<protein>
    <submittedName>
        <fullName evidence="12">Uncharacterized protein</fullName>
    </submittedName>
</protein>
<accession>A0A9W9ZPH5</accession>
<dbReference type="InterPro" id="IPR008859">
    <property type="entry name" value="Thrombospondin_C"/>
</dbReference>
<sequence length="840" mass="94526">MNLIPLEVFLGYSLGFLLFQFSNSLEVNLLEAFQLDTQTPGVYPEMQLGFTEFRFTDAIPRISAPNNVVHEVAALLQQYNEFLIIINLKMDSKRSGTDTVFSLEDKNSGKAILTFWTDVERRKIGLKVLSSGRERGVPFKHLNIDTEQWYNIVARIYRNGDTNDTNLAVELFINCESIGTLDMHSKLSANVRNHSLRFLLGQRGRGEKSSWSKWSGRLRDLRLIFNRNHSWYVNPSRCKQAQALPEESFEQCPGTGESDKIDKLSGMMQGLEEALDDIRKDISLQSTDSQTIRRYLEECGYCNGNGHRGAGQSIPKHQPIDFCSEENDSCDKNADCILTEGGRAFICQCKVGYGGNGKYCGIDTDLDEIPDVKLPCDARSCLKDNCLSIPNAGQEDVDEDFTGDICDSDADNDGILNARDNCPFTPNPDQKDSDRDRIGDECDNCPFRENTNQEAICLEDRDNDGVGEKDNCPNVANTDQGDLDQDQVGDACDNCKNKHNPNQLDADNDLVGDACDNNYDTDKDGVQNNIDNCPRTANPDQLDTDGDQIGDACDYDDDNDRILDEKDNCPLVYNQDQQDTDGDGIGDSCSSDYDGDRIPDTEDACPNNKHITRPDFRELQMVALDPYGDSQVDPEWKVNNEGADIWELKNSDPGLAIGYARFSGVDFSGTLFINNDDDDDFAGFVFSYQSSSAFYVITWKRKRQTYWKKTPFPAVAEPGLQLKAVYSKTGPSQTLRNALWNSKSTPDEVKVLWSDPLKTPWQNKTAYRWEVFHRPADGLIRIRVFRGTKVILDSGNIEDRTHLGGRLGVFCFSQAKIIWSNIQHKCSEKVPEFFNFVKKN</sequence>
<comment type="caution">
    <text evidence="12">The sequence shown here is derived from an EMBL/GenBank/DDBJ whole genome shotgun (WGS) entry which is preliminary data.</text>
</comment>
<feature type="repeat" description="TSP type-3" evidence="8">
    <location>
        <begin position="395"/>
        <end position="430"/>
    </location>
</feature>